<dbReference type="Gene3D" id="2.130.10.10">
    <property type="entry name" value="YVTN repeat-like/Quinoprotein amine dehydrogenase"/>
    <property type="match status" value="1"/>
</dbReference>
<dbReference type="Pfam" id="PF16300">
    <property type="entry name" value="WD40_4"/>
    <property type="match status" value="1"/>
</dbReference>
<dbReference type="SMART" id="SM01167">
    <property type="entry name" value="DUF1900"/>
    <property type="match status" value="1"/>
</dbReference>
<dbReference type="PROSITE" id="PS00678">
    <property type="entry name" value="WD_REPEATS_1"/>
    <property type="match status" value="1"/>
</dbReference>
<reference evidence="10" key="1">
    <citation type="submission" date="2013-04" db="EMBL/GenBank/DDBJ databases">
        <title>The Genome Sequence of Fonticula alba ATCC 38817.</title>
        <authorList>
            <consortium name="The Broad Institute Genomics Platform"/>
            <person name="Russ C."/>
            <person name="Cuomo C."/>
            <person name="Burger G."/>
            <person name="Gray M.W."/>
            <person name="Holland P.W.H."/>
            <person name="King N."/>
            <person name="Lang F.B.F."/>
            <person name="Roger A.J."/>
            <person name="Ruiz-Trillo I."/>
            <person name="Brown M."/>
            <person name="Walker B."/>
            <person name="Young S."/>
            <person name="Zeng Q."/>
            <person name="Gargeya S."/>
            <person name="Fitzgerald M."/>
            <person name="Haas B."/>
            <person name="Abouelleil A."/>
            <person name="Allen A.W."/>
            <person name="Alvarado L."/>
            <person name="Arachchi H.M."/>
            <person name="Berlin A.M."/>
            <person name="Chapman S.B."/>
            <person name="Gainer-Dewar J."/>
            <person name="Goldberg J."/>
            <person name="Griggs A."/>
            <person name="Gujja S."/>
            <person name="Hansen M."/>
            <person name="Howarth C."/>
            <person name="Imamovic A."/>
            <person name="Ireland A."/>
            <person name="Larimer J."/>
            <person name="McCowan C."/>
            <person name="Murphy C."/>
            <person name="Pearson M."/>
            <person name="Poon T.W."/>
            <person name="Priest M."/>
            <person name="Roberts A."/>
            <person name="Saif S."/>
            <person name="Shea T."/>
            <person name="Sisk P."/>
            <person name="Sykes S."/>
            <person name="Wortman J."/>
            <person name="Nusbaum C."/>
            <person name="Birren B."/>
        </authorList>
    </citation>
    <scope>NUCLEOTIDE SEQUENCE [LARGE SCALE GENOMIC DNA]</scope>
    <source>
        <strain evidence="10">ATCC 38817</strain>
    </source>
</reference>
<feature type="coiled-coil region" evidence="8">
    <location>
        <begin position="421"/>
        <end position="455"/>
    </location>
</feature>
<feature type="repeat" description="WD" evidence="6">
    <location>
        <begin position="170"/>
        <end position="211"/>
    </location>
</feature>
<evidence type="ECO:0000256" key="1">
    <source>
        <dbReference type="ARBA" id="ARBA00009482"/>
    </source>
</evidence>
<evidence type="ECO:0000259" key="9">
    <source>
        <dbReference type="SMART" id="SM01166"/>
    </source>
</evidence>
<keyword evidence="4 8" id="KW-0175">Coiled coil</keyword>
<keyword evidence="5" id="KW-0009">Actin-binding</keyword>
<dbReference type="EMBL" id="KB932209">
    <property type="protein sequence ID" value="KCV68362.1"/>
    <property type="molecule type" value="Genomic_DNA"/>
</dbReference>
<keyword evidence="11" id="KW-1185">Reference proteome</keyword>
<evidence type="ECO:0000256" key="4">
    <source>
        <dbReference type="ARBA" id="ARBA00023054"/>
    </source>
</evidence>
<evidence type="ECO:0000256" key="5">
    <source>
        <dbReference type="ARBA" id="ARBA00023203"/>
    </source>
</evidence>
<sequence length="463" mass="51385">MSRFVRNSKFRHVFGTAAKKDLCFDGVRPSRTAHDTNLIKANSQYLGVCWEAGGGGAFAVFDQTKDVGKVSPTPPLFTGHKAAVLDLDFHPFNDYLIASASEDCTVKIWQIPEELKESQDTPLSTLAGHKRRVGAVLFHPTADNTLATVGGDLVIKLWDIEAGVAKVDIEAHHTDLINSIDFNYNGNLMVTSCRDKQLRIFDVRSGKLVQQTESHQGVKGSRCLWLGDSNKIATTGFSRASDRQMAIRDVNDLDNPIYSDNLDTSAGMLMPFYDEDCHILYLAGKGDTTIRYFEVTDEKPHIHHISNYSGSDPSRGVAFVPKRAVNVNEVEIGRAYRLTTSFIEPISFKVPRKSELFQDDLFPEATSGEAPMSCAEFFGGKSVDGPKKISLENGFVPGARKDVSFKSVLTEEVKDDTPKNEKEYREAWAKLKAEVTDLQNKLTQKDIQIRVLEQKITTLEGGN</sequence>
<dbReference type="InterPro" id="IPR015505">
    <property type="entry name" value="Coronin"/>
</dbReference>
<gene>
    <name evidence="10" type="ORF">H696_05278</name>
</gene>
<dbReference type="SMART" id="SM01166">
    <property type="entry name" value="DUF1899"/>
    <property type="match status" value="1"/>
</dbReference>
<dbReference type="InterPro" id="IPR001680">
    <property type="entry name" value="WD40_rpt"/>
</dbReference>
<dbReference type="InterPro" id="IPR019775">
    <property type="entry name" value="WD40_repeat_CS"/>
</dbReference>
<dbReference type="STRING" id="691883.A0A058Z4B4"/>
<dbReference type="GO" id="GO:0051015">
    <property type="term" value="F:actin filament binding"/>
    <property type="evidence" value="ECO:0007669"/>
    <property type="project" value="TreeGrafter"/>
</dbReference>
<evidence type="ECO:0000256" key="6">
    <source>
        <dbReference type="PROSITE-ProRule" id="PRU00221"/>
    </source>
</evidence>
<keyword evidence="2 6" id="KW-0853">WD repeat</keyword>
<dbReference type="SUPFAM" id="SSF50978">
    <property type="entry name" value="WD40 repeat-like"/>
    <property type="match status" value="1"/>
</dbReference>
<feature type="repeat" description="WD" evidence="6">
    <location>
        <begin position="77"/>
        <end position="111"/>
    </location>
</feature>
<name>A0A058Z4B4_FONAL</name>
<dbReference type="InterPro" id="IPR015048">
    <property type="entry name" value="DUF1899"/>
</dbReference>
<dbReference type="AlphaFoldDB" id="A0A058Z4B4"/>
<dbReference type="OrthoDB" id="1850764at2759"/>
<dbReference type="eggNOG" id="KOG0303">
    <property type="taxonomic scope" value="Eukaryota"/>
</dbReference>
<dbReference type="FunFam" id="2.130.10.10:FF:000502">
    <property type="entry name" value="Coronin"/>
    <property type="match status" value="1"/>
</dbReference>
<dbReference type="GO" id="GO:0007015">
    <property type="term" value="P:actin filament organization"/>
    <property type="evidence" value="ECO:0007669"/>
    <property type="project" value="TreeGrafter"/>
</dbReference>
<dbReference type="SMART" id="SM00320">
    <property type="entry name" value="WD40"/>
    <property type="match status" value="3"/>
</dbReference>
<accession>A0A058Z4B4</accession>
<organism evidence="10">
    <name type="scientific">Fonticula alba</name>
    <name type="common">Slime mold</name>
    <dbReference type="NCBI Taxonomy" id="691883"/>
    <lineage>
        <taxon>Eukaryota</taxon>
        <taxon>Rotosphaerida</taxon>
        <taxon>Fonticulaceae</taxon>
        <taxon>Fonticula</taxon>
    </lineage>
</organism>
<dbReference type="GeneID" id="20530003"/>
<evidence type="ECO:0000256" key="8">
    <source>
        <dbReference type="SAM" id="Coils"/>
    </source>
</evidence>
<proteinExistence type="inferred from homology"/>
<dbReference type="PANTHER" id="PTHR10856">
    <property type="entry name" value="CORONIN"/>
    <property type="match status" value="1"/>
</dbReference>
<evidence type="ECO:0000256" key="7">
    <source>
        <dbReference type="RuleBase" id="RU280818"/>
    </source>
</evidence>
<evidence type="ECO:0000313" key="11">
    <source>
        <dbReference type="Proteomes" id="UP000030693"/>
    </source>
</evidence>
<comment type="similarity">
    <text evidence="1 7">Belongs to the WD repeat coronin family.</text>
</comment>
<feature type="repeat" description="WD" evidence="6">
    <location>
        <begin position="126"/>
        <end position="163"/>
    </location>
</feature>
<dbReference type="PANTHER" id="PTHR10856:SF0">
    <property type="entry name" value="CORONIN"/>
    <property type="match status" value="1"/>
</dbReference>
<evidence type="ECO:0000256" key="3">
    <source>
        <dbReference type="ARBA" id="ARBA00022737"/>
    </source>
</evidence>
<dbReference type="OMA" id="NFQDDIY"/>
<keyword evidence="3 7" id="KW-0677">Repeat</keyword>
<evidence type="ECO:0000313" key="10">
    <source>
        <dbReference type="EMBL" id="KCV68362.1"/>
    </source>
</evidence>
<dbReference type="Pfam" id="PF00400">
    <property type="entry name" value="WD40"/>
    <property type="match status" value="3"/>
</dbReference>
<dbReference type="InterPro" id="IPR036322">
    <property type="entry name" value="WD40_repeat_dom_sf"/>
</dbReference>
<dbReference type="Proteomes" id="UP000030693">
    <property type="component" value="Unassembled WGS sequence"/>
</dbReference>
<protein>
    <recommendedName>
        <fullName evidence="7">Coronin</fullName>
    </recommendedName>
</protein>
<feature type="domain" description="DUF1899" evidence="9">
    <location>
        <begin position="3"/>
        <end position="67"/>
    </location>
</feature>
<dbReference type="InterPro" id="IPR015943">
    <property type="entry name" value="WD40/YVTN_repeat-like_dom_sf"/>
</dbReference>
<dbReference type="PROSITE" id="PS50294">
    <property type="entry name" value="WD_REPEATS_REGION"/>
    <property type="match status" value="3"/>
</dbReference>
<dbReference type="RefSeq" id="XP_009497416.1">
    <property type="nucleotide sequence ID" value="XM_009499141.1"/>
</dbReference>
<evidence type="ECO:0000256" key="2">
    <source>
        <dbReference type="ARBA" id="ARBA00022574"/>
    </source>
</evidence>
<dbReference type="PROSITE" id="PS50082">
    <property type="entry name" value="WD_REPEATS_2"/>
    <property type="match status" value="3"/>
</dbReference>
<dbReference type="Pfam" id="PF08953">
    <property type="entry name" value="DUF1899"/>
    <property type="match status" value="1"/>
</dbReference>